<gene>
    <name evidence="4" type="ORF">S7S_06210</name>
</gene>
<dbReference type="GO" id="GO:0000976">
    <property type="term" value="F:transcription cis-regulatory region binding"/>
    <property type="evidence" value="ECO:0007669"/>
    <property type="project" value="TreeGrafter"/>
</dbReference>
<dbReference type="GO" id="GO:0003700">
    <property type="term" value="F:DNA-binding transcription factor activity"/>
    <property type="evidence" value="ECO:0007669"/>
    <property type="project" value="TreeGrafter"/>
</dbReference>
<keyword evidence="5" id="KW-1185">Reference proteome</keyword>
<feature type="DNA-binding region" description="H-T-H motif" evidence="2">
    <location>
        <begin position="37"/>
        <end position="56"/>
    </location>
</feature>
<keyword evidence="1 2" id="KW-0238">DNA-binding</keyword>
<dbReference type="InterPro" id="IPR023772">
    <property type="entry name" value="DNA-bd_HTH_TetR-type_CS"/>
</dbReference>
<dbReference type="OrthoDB" id="63332at2"/>
<dbReference type="HOGENOM" id="CLU_069356_12_0_6"/>
<evidence type="ECO:0000256" key="2">
    <source>
        <dbReference type="PROSITE-ProRule" id="PRU00335"/>
    </source>
</evidence>
<protein>
    <submittedName>
        <fullName evidence="4">Transcriptional regulator</fullName>
    </submittedName>
</protein>
<dbReference type="PROSITE" id="PS01081">
    <property type="entry name" value="HTH_TETR_1"/>
    <property type="match status" value="1"/>
</dbReference>
<dbReference type="InterPro" id="IPR009057">
    <property type="entry name" value="Homeodomain-like_sf"/>
</dbReference>
<sequence length="211" mass="22624">MAYRETVKIRDRKAAQREALLAAAEGLVREGGFAALTIQALSARAGVGVGTVYRYFRAKDTLAAEVFRLATEREVAAVAEALQHQTDAAAKLEQAASRFARRALRAPRLAWALIAEPVDPAVDTERLRYRAAYAALFEQMIEAGVRAGELPLQSPTLSAAALVGALAEALVGPLADHQADEHVVQQLIRFCLRAVGAADPTAPEVSHEQVC</sequence>
<dbReference type="InterPro" id="IPR036271">
    <property type="entry name" value="Tet_transcr_reg_TetR-rel_C_sf"/>
</dbReference>
<evidence type="ECO:0000256" key="1">
    <source>
        <dbReference type="ARBA" id="ARBA00023125"/>
    </source>
</evidence>
<dbReference type="STRING" id="391936.S7S_06210"/>
<accession>A0A0B4XM81</accession>
<dbReference type="InterPro" id="IPR041490">
    <property type="entry name" value="KstR2_TetR_C"/>
</dbReference>
<organism evidence="4 5">
    <name type="scientific">Isoalcanivorax pacificus W11-5</name>
    <dbReference type="NCBI Taxonomy" id="391936"/>
    <lineage>
        <taxon>Bacteria</taxon>
        <taxon>Pseudomonadati</taxon>
        <taxon>Pseudomonadota</taxon>
        <taxon>Gammaproteobacteria</taxon>
        <taxon>Oceanospirillales</taxon>
        <taxon>Alcanivoracaceae</taxon>
        <taxon>Isoalcanivorax</taxon>
    </lineage>
</organism>
<dbReference type="InterPro" id="IPR001647">
    <property type="entry name" value="HTH_TetR"/>
</dbReference>
<dbReference type="InterPro" id="IPR050109">
    <property type="entry name" value="HTH-type_TetR-like_transc_reg"/>
</dbReference>
<evidence type="ECO:0000259" key="3">
    <source>
        <dbReference type="PROSITE" id="PS50977"/>
    </source>
</evidence>
<dbReference type="Gene3D" id="1.10.357.10">
    <property type="entry name" value="Tetracycline Repressor, domain 2"/>
    <property type="match status" value="1"/>
</dbReference>
<dbReference type="AlphaFoldDB" id="A0A0B4XM81"/>
<dbReference type="PRINTS" id="PR00455">
    <property type="entry name" value="HTHTETR"/>
</dbReference>
<proteinExistence type="predicted"/>
<evidence type="ECO:0000313" key="5">
    <source>
        <dbReference type="Proteomes" id="UP000006764"/>
    </source>
</evidence>
<name>A0A0B4XM81_9GAMM</name>
<dbReference type="PANTHER" id="PTHR30055:SF226">
    <property type="entry name" value="HTH-TYPE TRANSCRIPTIONAL REGULATOR PKSA"/>
    <property type="match status" value="1"/>
</dbReference>
<dbReference type="Proteomes" id="UP000006764">
    <property type="component" value="Chromosome"/>
</dbReference>
<dbReference type="Pfam" id="PF17932">
    <property type="entry name" value="TetR_C_24"/>
    <property type="match status" value="1"/>
</dbReference>
<dbReference type="KEGG" id="apac:S7S_06210"/>
<dbReference type="SUPFAM" id="SSF48498">
    <property type="entry name" value="Tetracyclin repressor-like, C-terminal domain"/>
    <property type="match status" value="1"/>
</dbReference>
<reference evidence="4 5" key="1">
    <citation type="journal article" date="2012" name="J. Bacteriol.">
        <title>Genome sequence of an alkane-degrading bacterium, Alcanivorax pacificus type strain W11-5, isolated from deep sea sediment.</title>
        <authorList>
            <person name="Lai Q."/>
            <person name="Shao Z."/>
        </authorList>
    </citation>
    <scope>NUCLEOTIDE SEQUENCE [LARGE SCALE GENOMIC DNA]</scope>
    <source>
        <strain evidence="4 5">W11-5</strain>
    </source>
</reference>
<dbReference type="EMBL" id="CP004387">
    <property type="protein sequence ID" value="AJD47658.1"/>
    <property type="molecule type" value="Genomic_DNA"/>
</dbReference>
<dbReference type="PANTHER" id="PTHR30055">
    <property type="entry name" value="HTH-TYPE TRANSCRIPTIONAL REGULATOR RUTR"/>
    <property type="match status" value="1"/>
</dbReference>
<dbReference type="Pfam" id="PF00440">
    <property type="entry name" value="TetR_N"/>
    <property type="match status" value="1"/>
</dbReference>
<evidence type="ECO:0000313" key="4">
    <source>
        <dbReference type="EMBL" id="AJD47658.1"/>
    </source>
</evidence>
<feature type="domain" description="HTH tetR-type" evidence="3">
    <location>
        <begin position="14"/>
        <end position="74"/>
    </location>
</feature>
<dbReference type="SUPFAM" id="SSF46689">
    <property type="entry name" value="Homeodomain-like"/>
    <property type="match status" value="1"/>
</dbReference>
<dbReference type="RefSeq" id="WP_008739746.1">
    <property type="nucleotide sequence ID" value="NZ_CP004387.1"/>
</dbReference>
<dbReference type="PROSITE" id="PS50977">
    <property type="entry name" value="HTH_TETR_2"/>
    <property type="match status" value="1"/>
</dbReference>